<feature type="non-terminal residue" evidence="4">
    <location>
        <position position="1585"/>
    </location>
</feature>
<feature type="compositionally biased region" description="Polar residues" evidence="1">
    <location>
        <begin position="1495"/>
        <end position="1506"/>
    </location>
</feature>
<dbReference type="Pfam" id="PF25547">
    <property type="entry name" value="WXG100_2"/>
    <property type="match status" value="1"/>
</dbReference>
<keyword evidence="2" id="KW-0812">Transmembrane</keyword>
<evidence type="ECO:0000313" key="5">
    <source>
        <dbReference type="Proteomes" id="UP001220022"/>
    </source>
</evidence>
<keyword evidence="2" id="KW-1133">Transmembrane helix</keyword>
<keyword evidence="5" id="KW-1185">Reference proteome</keyword>
<feature type="compositionally biased region" description="Low complexity" evidence="1">
    <location>
        <begin position="1434"/>
        <end position="1451"/>
    </location>
</feature>
<feature type="region of interest" description="Disordered" evidence="1">
    <location>
        <begin position="1052"/>
        <end position="1087"/>
    </location>
</feature>
<feature type="compositionally biased region" description="Basic and acidic residues" evidence="1">
    <location>
        <begin position="1061"/>
        <end position="1081"/>
    </location>
</feature>
<feature type="compositionally biased region" description="Pro residues" evidence="1">
    <location>
        <begin position="519"/>
        <end position="532"/>
    </location>
</feature>
<feature type="compositionally biased region" description="Low complexity" evidence="1">
    <location>
        <begin position="607"/>
        <end position="617"/>
    </location>
</feature>
<dbReference type="InterPro" id="IPR057746">
    <property type="entry name" value="CpnT-like_N"/>
</dbReference>
<feature type="transmembrane region" description="Helical" evidence="2">
    <location>
        <begin position="183"/>
        <end position="207"/>
    </location>
</feature>
<feature type="compositionally biased region" description="Basic and acidic residues" evidence="1">
    <location>
        <begin position="1452"/>
        <end position="1462"/>
    </location>
</feature>
<proteinExistence type="predicted"/>
<feature type="compositionally biased region" description="Low complexity" evidence="1">
    <location>
        <begin position="775"/>
        <end position="784"/>
    </location>
</feature>
<evidence type="ECO:0000256" key="2">
    <source>
        <dbReference type="SAM" id="Phobius"/>
    </source>
</evidence>
<dbReference type="Proteomes" id="UP001220022">
    <property type="component" value="Unassembled WGS sequence"/>
</dbReference>
<feature type="domain" description="Outer membrane channel protein CpnT-like N-terminal" evidence="3">
    <location>
        <begin position="10"/>
        <end position="134"/>
    </location>
</feature>
<name>A0ABT5Z4P6_9ACTN</name>
<comment type="caution">
    <text evidence="4">The sequence shown here is derived from an EMBL/GenBank/DDBJ whole genome shotgun (WGS) entry which is preliminary data.</text>
</comment>
<feature type="compositionally biased region" description="Basic and acidic residues" evidence="1">
    <location>
        <begin position="701"/>
        <end position="712"/>
    </location>
</feature>
<accession>A0ABT5Z4P6</accession>
<feature type="transmembrane region" description="Helical" evidence="2">
    <location>
        <begin position="105"/>
        <end position="126"/>
    </location>
</feature>
<gene>
    <name evidence="4" type="ORF">P2L57_24490</name>
</gene>
<organism evidence="4 5">
    <name type="scientific">Streptantibioticus ferralitis</name>
    <dbReference type="NCBI Taxonomy" id="236510"/>
    <lineage>
        <taxon>Bacteria</taxon>
        <taxon>Bacillati</taxon>
        <taxon>Actinomycetota</taxon>
        <taxon>Actinomycetes</taxon>
        <taxon>Kitasatosporales</taxon>
        <taxon>Streptomycetaceae</taxon>
        <taxon>Streptantibioticus</taxon>
    </lineage>
</organism>
<evidence type="ECO:0000256" key="1">
    <source>
        <dbReference type="SAM" id="MobiDB-lite"/>
    </source>
</evidence>
<feature type="compositionally biased region" description="Gly residues" evidence="1">
    <location>
        <begin position="463"/>
        <end position="472"/>
    </location>
</feature>
<feature type="compositionally biased region" description="Basic and acidic residues" evidence="1">
    <location>
        <begin position="874"/>
        <end position="896"/>
    </location>
</feature>
<feature type="transmembrane region" description="Helical" evidence="2">
    <location>
        <begin position="138"/>
        <end position="162"/>
    </location>
</feature>
<protein>
    <recommendedName>
        <fullName evidence="3">Outer membrane channel protein CpnT-like N-terminal domain-containing protein</fullName>
    </recommendedName>
</protein>
<evidence type="ECO:0000259" key="3">
    <source>
        <dbReference type="Pfam" id="PF25547"/>
    </source>
</evidence>
<feature type="compositionally biased region" description="Polar residues" evidence="1">
    <location>
        <begin position="490"/>
        <end position="499"/>
    </location>
</feature>
<keyword evidence="2" id="KW-0472">Membrane</keyword>
<feature type="compositionally biased region" description="Pro residues" evidence="1">
    <location>
        <begin position="670"/>
        <end position="683"/>
    </location>
</feature>
<sequence length="1585" mass="166738">MSIMLPPELKWVADLAGGDWPPADEDKLWALRDIHNAYAEELRSIAQGFDEAIAAVKAGVSGATAEKFESYLQKFQKNLEDVATGCDQLASSLDEFAVKIEYAKIMILMSLAWMAAQIAFFIWWAPEAVSAIVAEGRLAIMMILRQLIAAAAINAGAGALMAAAAEGIQFAKGHRHQFDWSDVLVAAGSGAINGAITAGLFGGVGLFGGKVGGQILSTLAGKMVLGGIGGAAGTAASDAAFGLNGSPGLGFVAGMAGGAIGHIPSMHGGKGGGDRGGEYTKIPDLPDPPDPKGAVPHLSVETPAPDPAATHIPGDHVGLSLEGTGPDAGGRRGVGDGASEFSSWSGSEAGSADFAPSTGSDNEHTPLLNGFGDGSPDAGGEHGVGDGASEISGRPGSEAGSSDWTPSIGGGSGYTSLLGGFRDGNSNGGGSTRSGDSSAVSEPGGDNGWGGSSYPEYSRPGSNDGGEGGGAGSSAAPPAGRDEYGHDGPTGSSDTSSVVSAPDGPVRGSSVAASGIDPSEPPPVVEAPPPSEGPAGSSGLTEPVSGPPLPKLTAQALDQVPGSGDRVSSWLKESGPDTSMPVEGGGSHEQTPGPRVTPDGGLRDLEGPQGPAQQPPASAHPEVTTPAPGGQPPLAGLRQPDGPEAGSGLRGLDDHPAQQPPATPVQTPHGTPPPSGHESPPPRLTSEALGQVPGSGNRVESWLERLGPHEQTPRPQVSSGGGLPGLDGPRGFSGRPDGPAHAEGLSVPPGGRRSAVGPESEYGTEPPIVREAGAPQVGPQQPGLSPGGPRPEAEGPSGTVTPGQEVKSLAGDTASHGAPEPSQPGESRPPSSDAPPRTESPAPPIGTPPRTESPAPGPVHPHADVEPSPQHGHTGPDGHPDHRSDDRQDAEQHDPQEATATPYNRPDDWNDRVDRWAGYWDDRNARTDAMLRFEREHQGQERALQTGYENYARNDLFGGRWLPKDGVGHQQAVKDFHRAVLDDFRNQWQTRGSEGFDEHQWASSYEQHLGSADRYFANAGSRNRELTQFNEAINKAAGKDLFGGRYLRSSDDVPSSVDDYVTDHYKDPSYDSDNGRPRPGDDGYLPTSLSHLRADQFARIRAIVDRAHEDFPDDPVARQNMIDDRITELGEGLPRRIARLTDSTRAVDEATERLDDVLNPDEPGEEALPATALDDANLARFRKEFQDDLHTFHQRGWDEAALGDDLTPGRTANLRQLRDFEHGWNQFVDRTFENLDSRIGHAEFRQFANNRLQRRLPAEFDAYEENTAGLRSLDAEARDRLGAELTRAHEKAVDEYWFDHSNHPDFRPFRQPRWDGDATRPPRAYDASRALLDSSMTARMDHELGLNETLERSAKAFHPMREDPGEENALDKSFAEDARDDFRKETIRTYDNLFAPYEHNIEAWLQHEKDHENAFQRTLDSLPPSDRSRPPSPDAADGPTPEDGGAGAAEGARADAPGEHGPVEGPTAEQGQATVQQPAPPRATTAVHHDEAPTGEQQVVEQSPQERSAASSSASAVTHAEPETGLAPSVSERSSAADVHDRAQGVELSPAQTEAVVRSGSSGSADERVAAWQEYQRASAAVVRA</sequence>
<feature type="region of interest" description="Disordered" evidence="1">
    <location>
        <begin position="266"/>
        <end position="912"/>
    </location>
</feature>
<feature type="compositionally biased region" description="Low complexity" evidence="1">
    <location>
        <begin position="626"/>
        <end position="640"/>
    </location>
</feature>
<evidence type="ECO:0000313" key="4">
    <source>
        <dbReference type="EMBL" id="MDF2258768.1"/>
    </source>
</evidence>
<feature type="region of interest" description="Disordered" evidence="1">
    <location>
        <begin position="1418"/>
        <end position="1568"/>
    </location>
</feature>
<reference evidence="4 5" key="1">
    <citation type="submission" date="2023-03" db="EMBL/GenBank/DDBJ databases">
        <title>Draft genome sequence of type strain Streptomyces ferralitis JCM 14344.</title>
        <authorList>
            <person name="Klaysubun C."/>
            <person name="Duangmal K."/>
        </authorList>
    </citation>
    <scope>NUCLEOTIDE SEQUENCE [LARGE SCALE GENOMIC DNA]</scope>
    <source>
        <strain evidence="4 5">JCM 14344</strain>
    </source>
</reference>
<dbReference type="EMBL" id="JARHTQ010000018">
    <property type="protein sequence ID" value="MDF2258768.1"/>
    <property type="molecule type" value="Genomic_DNA"/>
</dbReference>